<dbReference type="PANTHER" id="PTHR42693:SF33">
    <property type="entry name" value="ARYLSULFATASE"/>
    <property type="match status" value="1"/>
</dbReference>
<dbReference type="GO" id="GO:0047753">
    <property type="term" value="F:choline-sulfatase activity"/>
    <property type="evidence" value="ECO:0007669"/>
    <property type="project" value="UniProtKB-EC"/>
</dbReference>
<dbReference type="Gene3D" id="3.40.720.10">
    <property type="entry name" value="Alkaline Phosphatase, subunit A"/>
    <property type="match status" value="1"/>
</dbReference>
<dbReference type="EMBL" id="CP036287">
    <property type="protein sequence ID" value="QDU66428.1"/>
    <property type="molecule type" value="Genomic_DNA"/>
</dbReference>
<evidence type="ECO:0000313" key="5">
    <source>
        <dbReference type="Proteomes" id="UP000316921"/>
    </source>
</evidence>
<dbReference type="InterPro" id="IPR017850">
    <property type="entry name" value="Alkaline_phosphatase_core_sf"/>
</dbReference>
<dbReference type="SUPFAM" id="SSF53649">
    <property type="entry name" value="Alkaline phosphatase-like"/>
    <property type="match status" value="1"/>
</dbReference>
<protein>
    <submittedName>
        <fullName evidence="4">Choline-sulfatase</fullName>
        <ecNumber evidence="4">3.1.6.6</ecNumber>
    </submittedName>
</protein>
<dbReference type="CDD" id="cd16148">
    <property type="entry name" value="sulfatase_like"/>
    <property type="match status" value="1"/>
</dbReference>
<comment type="similarity">
    <text evidence="1">Belongs to the sulfatase family.</text>
</comment>
<dbReference type="Proteomes" id="UP000316921">
    <property type="component" value="Chromosome"/>
</dbReference>
<evidence type="ECO:0000259" key="3">
    <source>
        <dbReference type="Pfam" id="PF00884"/>
    </source>
</evidence>
<dbReference type="InterPro" id="IPR050738">
    <property type="entry name" value="Sulfatase"/>
</dbReference>
<feature type="compositionally biased region" description="Polar residues" evidence="2">
    <location>
        <begin position="878"/>
        <end position="892"/>
    </location>
</feature>
<feature type="region of interest" description="Disordered" evidence="2">
    <location>
        <begin position="849"/>
        <end position="892"/>
    </location>
</feature>
<evidence type="ECO:0000256" key="2">
    <source>
        <dbReference type="SAM" id="MobiDB-lite"/>
    </source>
</evidence>
<name>A0A518BHG8_9BACT</name>
<accession>A0A518BHG8</accession>
<feature type="region of interest" description="Disordered" evidence="2">
    <location>
        <begin position="25"/>
        <end position="46"/>
    </location>
</feature>
<dbReference type="Pfam" id="PF00884">
    <property type="entry name" value="Sulfatase"/>
    <property type="match status" value="1"/>
</dbReference>
<dbReference type="PROSITE" id="PS51257">
    <property type="entry name" value="PROKAR_LIPOPROTEIN"/>
    <property type="match status" value="1"/>
</dbReference>
<dbReference type="InterPro" id="IPR000917">
    <property type="entry name" value="Sulfatase_N"/>
</dbReference>
<keyword evidence="4" id="KW-0378">Hydrolase</keyword>
<evidence type="ECO:0000256" key="1">
    <source>
        <dbReference type="ARBA" id="ARBA00008779"/>
    </source>
</evidence>
<proteinExistence type="inferred from homology"/>
<reference evidence="4 5" key="1">
    <citation type="submission" date="2019-02" db="EMBL/GenBank/DDBJ databases">
        <title>Deep-cultivation of Planctomycetes and their phenomic and genomic characterization uncovers novel biology.</title>
        <authorList>
            <person name="Wiegand S."/>
            <person name="Jogler M."/>
            <person name="Boedeker C."/>
            <person name="Pinto D."/>
            <person name="Vollmers J."/>
            <person name="Rivas-Marin E."/>
            <person name="Kohn T."/>
            <person name="Peeters S.H."/>
            <person name="Heuer A."/>
            <person name="Rast P."/>
            <person name="Oberbeckmann S."/>
            <person name="Bunk B."/>
            <person name="Jeske O."/>
            <person name="Meyerdierks A."/>
            <person name="Storesund J.E."/>
            <person name="Kallscheuer N."/>
            <person name="Luecker S."/>
            <person name="Lage O.M."/>
            <person name="Pohl T."/>
            <person name="Merkel B.J."/>
            <person name="Hornburger P."/>
            <person name="Mueller R.-W."/>
            <person name="Bruemmer F."/>
            <person name="Labrenz M."/>
            <person name="Spormann A.M."/>
            <person name="Op den Camp H."/>
            <person name="Overmann J."/>
            <person name="Amann R."/>
            <person name="Jetten M.S.M."/>
            <person name="Mascher T."/>
            <person name="Medema M.H."/>
            <person name="Devos D.P."/>
            <person name="Kaster A.-K."/>
            <person name="Ovreas L."/>
            <person name="Rohde M."/>
            <person name="Galperin M.Y."/>
            <person name="Jogler C."/>
        </authorList>
    </citation>
    <scope>NUCLEOTIDE SEQUENCE [LARGE SCALE GENOMIC DNA]</scope>
    <source>
        <strain evidence="4 5">Pla133</strain>
    </source>
</reference>
<dbReference type="PANTHER" id="PTHR42693">
    <property type="entry name" value="ARYLSULFATASE FAMILY MEMBER"/>
    <property type="match status" value="1"/>
</dbReference>
<sequence>MSVRQVAARCLVLLTAWGLGSCGASDPPRPSSGAAGEAAAEPEQSNVESLLARTRFERVRDVVDYLPSDDGGFGDRDLGGWRHITDEIGERSAVATNQGLGRLRLSAADARDRRVEIVARIGKLKRGGKDQVPGPLSATLGGMTIELGQLTEEWREYAFEAPAALWREGDNQLTLDATGDEFEPQELLAVARVRVLPSGTAGAVDSADSFDVDTVEPVASDGSTDPEHIGLFSPSEAVRLPLTGIDGAQLTLAVESPGDGELAVRLTPRSTVTGLLGDTVLEEFLAIDAGAPRPIVIGLPAAAPPLAELELRWYPSDERSAARLIRADLARTTPAPPRLVVFLSVDTLSAQNMSLYGYERPTTPFLEQLAVSSYVFDRCSSNSGWTLPSYVSQLSALLPNSNRLVDPDERIDRTIWSEYQLSSGRFTLGELMNSAGYRTAAIVDNPFLAYLRGLDQGFDRLDVSPSDKGHYDLEGGMVQISRTALEWIDEWDGERPLFLFLQVLDVHGPYLTSAPWRDTFRPAEPGPLAPISGPQSSARGSVPEYIARGAREMGFDGAEDMAPIDQLLASYDEKVLEIDARIEAFLAELEARGLRDELLFVLSADHGEMTTQRDMLFFHGPVFEPSTHVPLLIDPPGQLEGRRIEDRVQLVDLMGTLAEFIGLDPEPFAQHGRSLVPLLRGEALEARPIVIQTTFRNQRAVIHGDWKLVLSEPWLMPELATSLTYPQYWEPWAKRFPELARELVGSDDLSQPPIYDRQRFDAFEARHPKVASATRHFFHGLGPSVSLYNLAQDPGELTDVSAAHPEVMNALVDVLGISEQLTVSARAAVAPDDLIEHLSDEALKELEALGYLDGDDDPAPSPDGPHGPEASPPVGGEPSTTEPAAASDTGQG</sequence>
<evidence type="ECO:0000313" key="4">
    <source>
        <dbReference type="EMBL" id="QDU66428.1"/>
    </source>
</evidence>
<dbReference type="Gene3D" id="3.30.1120.10">
    <property type="match status" value="1"/>
</dbReference>
<organism evidence="4 5">
    <name type="scientific">Engelhardtia mirabilis</name>
    <dbReference type="NCBI Taxonomy" id="2528011"/>
    <lineage>
        <taxon>Bacteria</taxon>
        <taxon>Pseudomonadati</taxon>
        <taxon>Planctomycetota</taxon>
        <taxon>Planctomycetia</taxon>
        <taxon>Planctomycetia incertae sedis</taxon>
        <taxon>Engelhardtia</taxon>
    </lineage>
</organism>
<dbReference type="RefSeq" id="WP_145064268.1">
    <property type="nucleotide sequence ID" value="NZ_CP036287.1"/>
</dbReference>
<gene>
    <name evidence="4" type="primary">betC_10</name>
    <name evidence="4" type="ORF">Pla133_15000</name>
</gene>
<feature type="compositionally biased region" description="Low complexity" evidence="2">
    <location>
        <begin position="31"/>
        <end position="43"/>
    </location>
</feature>
<dbReference type="AlphaFoldDB" id="A0A518BHG8"/>
<dbReference type="GO" id="GO:0004065">
    <property type="term" value="F:arylsulfatase activity"/>
    <property type="evidence" value="ECO:0007669"/>
    <property type="project" value="TreeGrafter"/>
</dbReference>
<dbReference type="KEGG" id="pbap:Pla133_15000"/>
<feature type="domain" description="Sulfatase N-terminal" evidence="3">
    <location>
        <begin position="339"/>
        <end position="662"/>
    </location>
</feature>
<keyword evidence="5" id="KW-1185">Reference proteome</keyword>
<dbReference type="EC" id="3.1.6.6" evidence="4"/>